<dbReference type="AlphaFoldDB" id="A0A645EAD3"/>
<dbReference type="EMBL" id="VSSQ01045030">
    <property type="protein sequence ID" value="MPM98907.1"/>
    <property type="molecule type" value="Genomic_DNA"/>
</dbReference>
<protein>
    <submittedName>
        <fullName evidence="1">Uncharacterized protein</fullName>
    </submittedName>
</protein>
<evidence type="ECO:0000313" key="1">
    <source>
        <dbReference type="EMBL" id="MPM98907.1"/>
    </source>
</evidence>
<proteinExistence type="predicted"/>
<name>A0A645EAD3_9ZZZZ</name>
<gene>
    <name evidence="1" type="ORF">SDC9_146097</name>
</gene>
<accession>A0A645EAD3</accession>
<organism evidence="1">
    <name type="scientific">bioreactor metagenome</name>
    <dbReference type="NCBI Taxonomy" id="1076179"/>
    <lineage>
        <taxon>unclassified sequences</taxon>
        <taxon>metagenomes</taxon>
        <taxon>ecological metagenomes</taxon>
    </lineage>
</organism>
<reference evidence="1" key="1">
    <citation type="submission" date="2019-08" db="EMBL/GenBank/DDBJ databases">
        <authorList>
            <person name="Kucharzyk K."/>
            <person name="Murdoch R.W."/>
            <person name="Higgins S."/>
            <person name="Loffler F."/>
        </authorList>
    </citation>
    <scope>NUCLEOTIDE SEQUENCE</scope>
</reference>
<comment type="caution">
    <text evidence="1">The sequence shown here is derived from an EMBL/GenBank/DDBJ whole genome shotgun (WGS) entry which is preliminary data.</text>
</comment>
<sequence length="80" mass="9279">MEITIKLEDNADVSFIKKLLTQIKGVKSIDVSGEAKNYSWEEIKRSEEFGKVMEKSRKQIKNGEFVAHSQELMDSIFRIK</sequence>